<dbReference type="Proteomes" id="UP000230056">
    <property type="component" value="Chromosome"/>
</dbReference>
<evidence type="ECO:0000256" key="4">
    <source>
        <dbReference type="ARBA" id="ARBA00023239"/>
    </source>
</evidence>
<dbReference type="AlphaFoldDB" id="A0A2G9EHR1"/>
<dbReference type="SUPFAM" id="SSF48150">
    <property type="entry name" value="DNA-glycosylase"/>
    <property type="match status" value="1"/>
</dbReference>
<evidence type="ECO:0000256" key="2">
    <source>
        <dbReference type="ARBA" id="ARBA00022801"/>
    </source>
</evidence>
<dbReference type="InterPro" id="IPR012092">
    <property type="entry name" value="DNA_glyclase/AP_lyase_Ogg"/>
</dbReference>
<evidence type="ECO:0000256" key="5">
    <source>
        <dbReference type="ARBA" id="ARBA00023268"/>
    </source>
</evidence>
<reference evidence="10 11" key="1">
    <citation type="submission" date="2017-11" db="EMBL/GenBank/DDBJ databases">
        <title>Genome sequencing of Fusobacterium periodonticum KCOM 1259.</title>
        <authorList>
            <person name="Kook J.-K."/>
            <person name="Park S.-N."/>
            <person name="Lim Y.K."/>
        </authorList>
    </citation>
    <scope>NUCLEOTIDE SEQUENCE [LARGE SCALE GENOMIC DNA]</scope>
    <source>
        <strain evidence="10 11">KCOM 1259</strain>
    </source>
</reference>
<dbReference type="GeneID" id="93328530"/>
<dbReference type="Proteomes" id="UP000229011">
    <property type="component" value="Unassembled WGS sequence"/>
</dbReference>
<keyword evidence="3 7" id="KW-0234">DNA repair</keyword>
<name>A0A2G9EHR1_9FUSO</name>
<comment type="catalytic activity">
    <reaction evidence="7">
        <text>2'-deoxyribonucleotide-(2'-deoxyribose 5'-phosphate)-2'-deoxyribonucleotide-DNA = a 3'-end 2'-deoxyribonucleotide-(2,3-dehydro-2,3-deoxyribose 5'-phosphate)-DNA + a 5'-end 5'-phospho-2'-deoxyribonucleoside-DNA + H(+)</text>
        <dbReference type="Rhea" id="RHEA:66592"/>
        <dbReference type="Rhea" id="RHEA-COMP:13180"/>
        <dbReference type="Rhea" id="RHEA-COMP:16897"/>
        <dbReference type="Rhea" id="RHEA-COMP:17067"/>
        <dbReference type="ChEBI" id="CHEBI:15378"/>
        <dbReference type="ChEBI" id="CHEBI:136412"/>
        <dbReference type="ChEBI" id="CHEBI:157695"/>
        <dbReference type="ChEBI" id="CHEBI:167181"/>
        <dbReference type="EC" id="4.2.99.18"/>
    </reaction>
</comment>
<organism evidence="10 11">
    <name type="scientific">Fusobacterium pseudoperiodonticum</name>
    <dbReference type="NCBI Taxonomy" id="2663009"/>
    <lineage>
        <taxon>Bacteria</taxon>
        <taxon>Fusobacteriati</taxon>
        <taxon>Fusobacteriota</taxon>
        <taxon>Fusobacteriia</taxon>
        <taxon>Fusobacteriales</taxon>
        <taxon>Fusobacteriaceae</taxon>
        <taxon>Fusobacterium</taxon>
    </lineage>
</organism>
<dbReference type="Gene3D" id="1.10.340.30">
    <property type="entry name" value="Hypothetical protein, domain 2"/>
    <property type="match status" value="1"/>
</dbReference>
<evidence type="ECO:0000256" key="7">
    <source>
        <dbReference type="HAMAP-Rule" id="MF_00241"/>
    </source>
</evidence>
<evidence type="ECO:0000313" key="12">
    <source>
        <dbReference type="Proteomes" id="UP000230056"/>
    </source>
</evidence>
<dbReference type="HAMAP" id="MF_00241">
    <property type="entry name" value="Ogg"/>
    <property type="match status" value="1"/>
</dbReference>
<sequence length="217" mass="25748">MKKNEYFKEIEKIYKEIKGDIKKRLEEFKNIWEKGSNKDIHLELSFCILTPQSKALNAWQAITNLKKDDLIFKGSAEELVEYLNIVRFKNNKAKYLVELREQMTKKGKIITKDFFNSLPTVYEKRDWIVKNIKGMSYKEAGHFLRNVGFGADVAILDRHILKNLVKLEVIDELPKTLSPKLYLEIEEKMRKYCEFVKIPMDEMDLLLWYKEAGVIFK</sequence>
<dbReference type="RefSeq" id="WP_099959060.1">
    <property type="nucleotide sequence ID" value="NZ_CAURXN010000026.1"/>
</dbReference>
<reference evidence="9 12" key="2">
    <citation type="submission" date="2017-11" db="EMBL/GenBank/DDBJ databases">
        <title>Genome sequencing of Fusobacterium periodonticum KCOM 1261.</title>
        <authorList>
            <person name="Kook J.-K."/>
            <person name="Park S.-N."/>
            <person name="Lim Y.K."/>
        </authorList>
    </citation>
    <scope>NUCLEOTIDE SEQUENCE [LARGE SCALE GENOMIC DNA]</scope>
    <source>
        <strain evidence="9 12">KCOM 1261</strain>
    </source>
</reference>
<dbReference type="GO" id="GO:0006284">
    <property type="term" value="P:base-excision repair"/>
    <property type="evidence" value="ECO:0007669"/>
    <property type="project" value="UniProtKB-UniRule"/>
</dbReference>
<dbReference type="Pfam" id="PF22175">
    <property type="entry name" value="Ogg-HhH"/>
    <property type="match status" value="1"/>
</dbReference>
<evidence type="ECO:0000256" key="1">
    <source>
        <dbReference type="ARBA" id="ARBA00022763"/>
    </source>
</evidence>
<evidence type="ECO:0000256" key="3">
    <source>
        <dbReference type="ARBA" id="ARBA00023204"/>
    </source>
</evidence>
<keyword evidence="4 7" id="KW-0456">Lyase</keyword>
<dbReference type="InterPro" id="IPR023170">
    <property type="entry name" value="HhH_base_excis_C"/>
</dbReference>
<dbReference type="InterPro" id="IPR011257">
    <property type="entry name" value="DNA_glycosylase"/>
</dbReference>
<dbReference type="Gene3D" id="1.10.1670.10">
    <property type="entry name" value="Helix-hairpin-Helix base-excision DNA repair enzymes (C-terminal)"/>
    <property type="match status" value="1"/>
</dbReference>
<gene>
    <name evidence="7" type="primary">ogg</name>
    <name evidence="10" type="ORF">CTM71_08785</name>
    <name evidence="9" type="ORF">CTM72_02150</name>
</gene>
<evidence type="ECO:0000256" key="6">
    <source>
        <dbReference type="ARBA" id="ARBA00023295"/>
    </source>
</evidence>
<protein>
    <recommendedName>
        <fullName evidence="7">8-oxoguanine DNA glycosylase/AP lyase</fullName>
    </recommendedName>
    <domain>
        <recommendedName>
            <fullName evidence="7">8-oxoguanine DNA glycosylase</fullName>
            <shortName evidence="7">8-oxoG DNA glycosylase</shortName>
            <ecNumber evidence="7">3.2.2.-</ecNumber>
        </recommendedName>
    </domain>
    <domain>
        <recommendedName>
            <fullName evidence="7">DNA-(apurinic or apyrimidinic site) lyase</fullName>
            <shortName evidence="7">AP lyase</shortName>
            <ecNumber evidence="7">4.2.99.18</ecNumber>
        </recommendedName>
    </domain>
</protein>
<dbReference type="PIRSF" id="PIRSF005954">
    <property type="entry name" value="Thrmst_ogg"/>
    <property type="match status" value="1"/>
</dbReference>
<keyword evidence="6 7" id="KW-0326">Glycosidase</keyword>
<evidence type="ECO:0000313" key="9">
    <source>
        <dbReference type="EMBL" id="ATV58654.1"/>
    </source>
</evidence>
<dbReference type="NCBIfam" id="NF002305">
    <property type="entry name" value="PRK01229.1"/>
    <property type="match status" value="1"/>
</dbReference>
<dbReference type="EC" id="4.2.99.18" evidence="7"/>
<feature type="active site" evidence="7">
    <location>
        <position position="138"/>
    </location>
</feature>
<evidence type="ECO:0000313" key="11">
    <source>
        <dbReference type="Proteomes" id="UP000229011"/>
    </source>
</evidence>
<keyword evidence="2 7" id="KW-0378">Hydrolase</keyword>
<feature type="domain" description="HhH-GPD" evidence="8">
    <location>
        <begin position="49"/>
        <end position="212"/>
    </location>
</feature>
<evidence type="ECO:0000313" key="10">
    <source>
        <dbReference type="EMBL" id="PIM80452.1"/>
    </source>
</evidence>
<evidence type="ECO:0000259" key="8">
    <source>
        <dbReference type="SMART" id="SM00478"/>
    </source>
</evidence>
<feature type="site" description="Important for guanine/8-oxoguanine distinction" evidence="7">
    <location>
        <position position="217"/>
    </location>
</feature>
<dbReference type="EMBL" id="CP024699">
    <property type="protein sequence ID" value="ATV58654.1"/>
    <property type="molecule type" value="Genomic_DNA"/>
</dbReference>
<dbReference type="EC" id="3.2.2.-" evidence="7"/>
<dbReference type="EMBL" id="PEQY01000001">
    <property type="protein sequence ID" value="PIM80452.1"/>
    <property type="molecule type" value="Genomic_DNA"/>
</dbReference>
<dbReference type="GO" id="GO:0140078">
    <property type="term" value="F:class I DNA-(apurinic or apyrimidinic site) endonuclease activity"/>
    <property type="evidence" value="ECO:0007669"/>
    <property type="project" value="UniProtKB-EC"/>
</dbReference>
<keyword evidence="1 7" id="KW-0227">DNA damage</keyword>
<accession>A0A2G9EHR1</accession>
<comment type="similarity">
    <text evidence="7">Belongs to the type-2 OGG1 family.</text>
</comment>
<proteinExistence type="inferred from homology"/>
<keyword evidence="5 7" id="KW-0511">Multifunctional enzyme</keyword>
<dbReference type="InterPro" id="IPR003265">
    <property type="entry name" value="HhH-GPD_domain"/>
</dbReference>
<comment type="function">
    <text evidence="7">Catalyzes the excision of an oxidatively damaged form of guanine (7,8-dihydro-8-oxoguanine = 8-oxoG) from DNA. Also cleaves the DNA backbone at apurinic/apyrimidinic sites (AP sites).</text>
</comment>
<dbReference type="GO" id="GO:0016799">
    <property type="term" value="F:hydrolase activity, hydrolyzing N-glycosyl compounds"/>
    <property type="evidence" value="ECO:0007669"/>
    <property type="project" value="UniProtKB-UniRule"/>
</dbReference>
<feature type="active site" evidence="7">
    <location>
        <position position="157"/>
    </location>
</feature>
<dbReference type="SMART" id="SM00478">
    <property type="entry name" value="ENDO3c"/>
    <property type="match status" value="1"/>
</dbReference>